<name>A0A087MHZ8_9GAMM</name>
<comment type="similarity">
    <text evidence="1">Belongs to the SURF1 family.</text>
</comment>
<comment type="caution">
    <text evidence="1">Lacks conserved residue(s) required for the propagation of feature annotation.</text>
</comment>
<comment type="caution">
    <text evidence="2">The sequence shown here is derived from an EMBL/GenBank/DDBJ whole genome shotgun (WGS) entry which is preliminary data.</text>
</comment>
<dbReference type="OrthoDB" id="9789940at2"/>
<sequence>MVKRRVLLAVFGLCLVLGFSALGRWQWNRGLEKQAMLEAAVVARAEAPWPLSAAASGEGVNRAAGQGRFLDTPPLWLDNQRRGARVGVRLYCAFQPHSGPALLVDLGWLPLPGDRKLPREACPRGEAQLAGLLSPPPAVGLKLGEGLQSRDGGQRWLALHLEPANVARAWGLSALAPRVLRLDPSLPLGHERDLEVLANTLPPEKHRGYAIQWFGLAIATLVVILLLWFRKRP</sequence>
<keyword evidence="1" id="KW-0472">Membrane</keyword>
<evidence type="ECO:0000256" key="1">
    <source>
        <dbReference type="RuleBase" id="RU363076"/>
    </source>
</evidence>
<keyword evidence="3" id="KW-1185">Reference proteome</keyword>
<evidence type="ECO:0000313" key="3">
    <source>
        <dbReference type="Proteomes" id="UP000029085"/>
    </source>
</evidence>
<dbReference type="STRING" id="1121014.N788_12775"/>
<protein>
    <recommendedName>
        <fullName evidence="1">SURF1-like protein</fullName>
    </recommendedName>
</protein>
<reference evidence="3" key="1">
    <citation type="submission" date="2013-08" db="EMBL/GenBank/DDBJ databases">
        <title>Genome sequencing of Arenimonas donghaensis.</title>
        <authorList>
            <person name="Chen F."/>
            <person name="Wang G."/>
        </authorList>
    </citation>
    <scope>NUCLEOTIDE SEQUENCE [LARGE SCALE GENOMIC DNA]</scope>
    <source>
        <strain evidence="3">HO3-R19</strain>
    </source>
</reference>
<gene>
    <name evidence="2" type="ORF">N788_12775</name>
</gene>
<accession>A0A087MHZ8</accession>
<keyword evidence="1" id="KW-1133">Transmembrane helix</keyword>
<comment type="subcellular location">
    <subcellularLocation>
        <location evidence="1">Cell membrane</location>
        <topology evidence="1">Multi-pass membrane protein</topology>
    </subcellularLocation>
</comment>
<organism evidence="2 3">
    <name type="scientific">Arenimonas donghaensis DSM 18148 = HO3-R19</name>
    <dbReference type="NCBI Taxonomy" id="1121014"/>
    <lineage>
        <taxon>Bacteria</taxon>
        <taxon>Pseudomonadati</taxon>
        <taxon>Pseudomonadota</taxon>
        <taxon>Gammaproteobacteria</taxon>
        <taxon>Lysobacterales</taxon>
        <taxon>Lysobacteraceae</taxon>
        <taxon>Arenimonas</taxon>
    </lineage>
</organism>
<dbReference type="Pfam" id="PF02104">
    <property type="entry name" value="SURF1"/>
    <property type="match status" value="1"/>
</dbReference>
<dbReference type="PROSITE" id="PS50895">
    <property type="entry name" value="SURF1"/>
    <property type="match status" value="1"/>
</dbReference>
<dbReference type="GO" id="GO:0005886">
    <property type="term" value="C:plasma membrane"/>
    <property type="evidence" value="ECO:0007669"/>
    <property type="project" value="UniProtKB-SubCell"/>
</dbReference>
<dbReference type="Proteomes" id="UP000029085">
    <property type="component" value="Unassembled WGS sequence"/>
</dbReference>
<dbReference type="CDD" id="cd06662">
    <property type="entry name" value="SURF1"/>
    <property type="match status" value="1"/>
</dbReference>
<dbReference type="AlphaFoldDB" id="A0A087MHZ8"/>
<dbReference type="EMBL" id="AVCJ01000014">
    <property type="protein sequence ID" value="KFL36501.1"/>
    <property type="molecule type" value="Genomic_DNA"/>
</dbReference>
<feature type="transmembrane region" description="Helical" evidence="1">
    <location>
        <begin position="209"/>
        <end position="229"/>
    </location>
</feature>
<dbReference type="InterPro" id="IPR002994">
    <property type="entry name" value="Surf1/Shy1"/>
</dbReference>
<proteinExistence type="inferred from homology"/>
<keyword evidence="1" id="KW-0812">Transmembrane</keyword>
<evidence type="ECO:0000313" key="2">
    <source>
        <dbReference type="EMBL" id="KFL36501.1"/>
    </source>
</evidence>
<reference evidence="2 3" key="2">
    <citation type="journal article" date="2015" name="Stand. Genomic Sci.">
        <title>High quality draft genomic sequence of Arenimonas donghaensis DSM 18148(T).</title>
        <authorList>
            <person name="Chen F."/>
            <person name="Wang H."/>
            <person name="Cao Y."/>
            <person name="Li X."/>
            <person name="Wang G."/>
        </authorList>
    </citation>
    <scope>NUCLEOTIDE SEQUENCE [LARGE SCALE GENOMIC DNA]</scope>
    <source>
        <strain evidence="2 3">HO3-R19</strain>
    </source>
</reference>
<dbReference type="PATRIC" id="fig|1121014.3.peg.1621"/>
<keyword evidence="1" id="KW-1003">Cell membrane</keyword>